<keyword evidence="2" id="KW-1185">Reference proteome</keyword>
<reference evidence="1" key="1">
    <citation type="submission" date="2022-10" db="EMBL/GenBank/DDBJ databases">
        <title>Genome Sequence of Xylaria curta.</title>
        <authorList>
            <person name="Buettner E."/>
        </authorList>
    </citation>
    <scope>NUCLEOTIDE SEQUENCE</scope>
    <source>
        <strain evidence="1">Babe10</strain>
    </source>
</reference>
<gene>
    <name evidence="1" type="ORF">NUW58_g9917</name>
</gene>
<name>A0ACC1MSR6_9PEZI</name>
<dbReference type="EMBL" id="JAPDGR010003927">
    <property type="protein sequence ID" value="KAJ2969707.1"/>
    <property type="molecule type" value="Genomic_DNA"/>
</dbReference>
<organism evidence="1 2">
    <name type="scientific">Xylaria curta</name>
    <dbReference type="NCBI Taxonomy" id="42375"/>
    <lineage>
        <taxon>Eukaryota</taxon>
        <taxon>Fungi</taxon>
        <taxon>Dikarya</taxon>
        <taxon>Ascomycota</taxon>
        <taxon>Pezizomycotina</taxon>
        <taxon>Sordariomycetes</taxon>
        <taxon>Xylariomycetidae</taxon>
        <taxon>Xylariales</taxon>
        <taxon>Xylariaceae</taxon>
        <taxon>Xylaria</taxon>
    </lineage>
</organism>
<proteinExistence type="predicted"/>
<evidence type="ECO:0000313" key="1">
    <source>
        <dbReference type="EMBL" id="KAJ2969707.1"/>
    </source>
</evidence>
<evidence type="ECO:0000313" key="2">
    <source>
        <dbReference type="Proteomes" id="UP001143856"/>
    </source>
</evidence>
<comment type="caution">
    <text evidence="1">The sequence shown here is derived from an EMBL/GenBank/DDBJ whole genome shotgun (WGS) entry which is preliminary data.</text>
</comment>
<protein>
    <submittedName>
        <fullName evidence="1">Uncharacterized protein</fullName>
    </submittedName>
</protein>
<dbReference type="Proteomes" id="UP001143856">
    <property type="component" value="Unassembled WGS sequence"/>
</dbReference>
<sequence length="249" mass="26422">MATVVGGVGYGLYFISKIALPISFSSPAYAEKLDQDKTTVDEQFDKAFATLEQLAKDTEALKASEAARTEKLDKALEEIEELVRASKSASRRQEGETERLRDDIKNIHAAIPRSLAAHKKSTDGRLKEIGNEMKSLKSLISQRMNSAQPSVPSPMSSSVPQYNGGAGAQLRPTSANATSTSPAITPSAEVKEDGILNGSSSAQDENKIGPFGSGAPAAKASIPAWQMAANSSKASENAMPSRARPTKRV</sequence>
<accession>A0ACC1MSR6</accession>